<organism evidence="1 2">
    <name type="scientific">Lecanicillium saksenae</name>
    <dbReference type="NCBI Taxonomy" id="468837"/>
    <lineage>
        <taxon>Eukaryota</taxon>
        <taxon>Fungi</taxon>
        <taxon>Dikarya</taxon>
        <taxon>Ascomycota</taxon>
        <taxon>Pezizomycotina</taxon>
        <taxon>Sordariomycetes</taxon>
        <taxon>Hypocreomycetidae</taxon>
        <taxon>Hypocreales</taxon>
        <taxon>Cordycipitaceae</taxon>
        <taxon>Lecanicillium</taxon>
    </lineage>
</organism>
<dbReference type="Proteomes" id="UP001148737">
    <property type="component" value="Unassembled WGS sequence"/>
</dbReference>
<protein>
    <submittedName>
        <fullName evidence="1">Uncharacterized protein</fullName>
    </submittedName>
</protein>
<sequence length="674" mass="74926">MCGIVASCAFHPTTSNGTSHTVIQAKDLEAAVEKINYRGPDGSGVWVSSDGSVGLGHCRLAINDLSDAGLQPMHNGSVHAIVNGEIYDYDNLREECTKSGYQFSSTSDSELVIAAYKLHGVPGMFPMLRGEFAFVLYDETNRKLIAARDRYGIKPLFWTTVGDRILLASESKAFLPLGWQPEWDVHSITACGWMSDERTLFKGRLKETRSIEEMILEVRKRFVDAVRVRMKADVPVGVYLSGGIDSSAVAGVMAHLARNESVNVGSLKTTRVSCFTIEFPGQFTHNESAIAERTAESLGVKIFKKYVDEQVLADNFEETSYHCEQHAFDLGQVAKYTLSDFVREQGITVVLSGEGADEHFAGYSFVLPQFLQEPDLSMPDSELTKDDELREALYRSTIDDTARIWESLGGNIQEDPHKSNVKSQLNFNPSAIVSTQPAATVFSSWVHDQHGGLWDRRQAIEAGLEPGVLQKMQEKWHTGHSMLYIVNRCILQSIILNGGYGDRTEMAHAVEGRPPMMDHHLTAYVNMLPPSVKVRHTPASQDLDENQGFWWKSAGAGTRSHTEKWVMREAVRPFVTDELYRRRKQPFIAPSTWPVDGPLNKMFQRVLTKEAVEELGFVDYAAVRTALGEAFGPDANPIAIRLLGVVAAWVTIGKRLGVKRATEQDSGWRHPSSA</sequence>
<dbReference type="EMBL" id="JANAKD010000273">
    <property type="protein sequence ID" value="KAJ3495507.1"/>
    <property type="molecule type" value="Genomic_DNA"/>
</dbReference>
<comment type="caution">
    <text evidence="1">The sequence shown here is derived from an EMBL/GenBank/DDBJ whole genome shotgun (WGS) entry which is preliminary data.</text>
</comment>
<accession>A0ACC1R2C4</accession>
<reference evidence="1" key="1">
    <citation type="submission" date="2022-07" db="EMBL/GenBank/DDBJ databases">
        <title>Genome Sequence of Lecanicillium saksenae.</title>
        <authorList>
            <person name="Buettner E."/>
        </authorList>
    </citation>
    <scope>NUCLEOTIDE SEQUENCE</scope>
    <source>
        <strain evidence="1">VT-O1</strain>
    </source>
</reference>
<gene>
    <name evidence="1" type="ORF">NLG97_g3344</name>
</gene>
<name>A0ACC1R2C4_9HYPO</name>
<keyword evidence="2" id="KW-1185">Reference proteome</keyword>
<evidence type="ECO:0000313" key="1">
    <source>
        <dbReference type="EMBL" id="KAJ3495507.1"/>
    </source>
</evidence>
<evidence type="ECO:0000313" key="2">
    <source>
        <dbReference type="Proteomes" id="UP001148737"/>
    </source>
</evidence>
<proteinExistence type="predicted"/>